<sequence length="86" mass="9666">MIHPSYTELMDAINEEGNIEDEPLVTSRYSVVLATSKRARQLIAGREAMVHSSGKKPLSTAVEEIYQGKVKILPDDFQEEEETTEN</sequence>
<dbReference type="Gene3D" id="3.90.940.10">
    <property type="match status" value="1"/>
</dbReference>
<comment type="caution">
    <text evidence="11">The sequence shown here is derived from an EMBL/GenBank/DDBJ whole genome shotgun (WGS) entry which is preliminary data.</text>
</comment>
<dbReference type="Proteomes" id="UP001600941">
    <property type="component" value="Unassembled WGS sequence"/>
</dbReference>
<comment type="similarity">
    <text evidence="1 10">Belongs to the RNA polymerase subunit omega family.</text>
</comment>
<dbReference type="InterPro" id="IPR003716">
    <property type="entry name" value="DNA-dir_RNA_pol_omega"/>
</dbReference>
<dbReference type="NCBIfam" id="TIGR00690">
    <property type="entry name" value="rpoZ"/>
    <property type="match status" value="1"/>
</dbReference>
<evidence type="ECO:0000256" key="8">
    <source>
        <dbReference type="ARBA" id="ARBA00029924"/>
    </source>
</evidence>
<proteinExistence type="inferred from homology"/>
<comment type="subunit">
    <text evidence="10">The RNAP catalytic core consists of 2 alpha, 1 beta, 1 beta' and 1 omega subunit. When a sigma factor is associated with the core the holoenzyme is formed, which can initiate transcription.</text>
</comment>
<dbReference type="EC" id="2.7.7.6" evidence="2 10"/>
<evidence type="ECO:0000256" key="6">
    <source>
        <dbReference type="ARBA" id="ARBA00022695"/>
    </source>
</evidence>
<keyword evidence="4 10" id="KW-0240">DNA-directed RNA polymerase</keyword>
<name>A0ABQ0BVZ7_9FIRM</name>
<evidence type="ECO:0000256" key="7">
    <source>
        <dbReference type="ARBA" id="ARBA00023163"/>
    </source>
</evidence>
<dbReference type="HAMAP" id="MF_00366">
    <property type="entry name" value="RNApol_bact_RpoZ"/>
    <property type="match status" value="1"/>
</dbReference>
<dbReference type="EMBL" id="BAABZQ010000001">
    <property type="protein sequence ID" value="GAA6500557.1"/>
    <property type="molecule type" value="Genomic_DNA"/>
</dbReference>
<dbReference type="InterPro" id="IPR006110">
    <property type="entry name" value="Pol_omega/Rpo6/RPB6"/>
</dbReference>
<evidence type="ECO:0000256" key="2">
    <source>
        <dbReference type="ARBA" id="ARBA00012418"/>
    </source>
</evidence>
<protein>
    <recommendedName>
        <fullName evidence="3 10">DNA-directed RNA polymerase subunit omega</fullName>
        <shortName evidence="10">RNAP omega subunit</shortName>
        <ecNumber evidence="2 10">2.7.7.6</ecNumber>
    </recommendedName>
    <alternativeName>
        <fullName evidence="10">RNA polymerase omega subunit</fullName>
    </alternativeName>
    <alternativeName>
        <fullName evidence="8 10">Transcriptase subunit omega</fullName>
    </alternativeName>
</protein>
<evidence type="ECO:0000256" key="3">
    <source>
        <dbReference type="ARBA" id="ARBA00013725"/>
    </source>
</evidence>
<gene>
    <name evidence="10" type="primary">rpoZ</name>
    <name evidence="11" type="ORF">K340107D12_33730</name>
</gene>
<keyword evidence="6 10" id="KW-0548">Nucleotidyltransferase</keyword>
<dbReference type="Pfam" id="PF01192">
    <property type="entry name" value="RNA_pol_Rpb6"/>
    <property type="match status" value="1"/>
</dbReference>
<evidence type="ECO:0000256" key="5">
    <source>
        <dbReference type="ARBA" id="ARBA00022679"/>
    </source>
</evidence>
<reference evidence="11 12" key="1">
    <citation type="submission" date="2024-04" db="EMBL/GenBank/DDBJ databases">
        <title>Defined microbial consortia suppress multidrug-resistant proinflammatory Enterobacteriaceae via ecological control.</title>
        <authorList>
            <person name="Furuichi M."/>
            <person name="Kawaguchi T."/>
            <person name="Pust M."/>
            <person name="Yasuma K."/>
            <person name="Plichta D."/>
            <person name="Hasegawa N."/>
            <person name="Ohya T."/>
            <person name="Bhattarai S."/>
            <person name="Sasajima S."/>
            <person name="Aoto Y."/>
            <person name="Tuganbaev T."/>
            <person name="Yaginuma M."/>
            <person name="Ueda M."/>
            <person name="Okahashi N."/>
            <person name="Amafuji K."/>
            <person name="Kiridooshi Y."/>
            <person name="Sugita K."/>
            <person name="Strazar M."/>
            <person name="Skelly A."/>
            <person name="Suda W."/>
            <person name="Hattori M."/>
            <person name="Nakamoto N."/>
            <person name="Caballero S."/>
            <person name="Norman J."/>
            <person name="Olle B."/>
            <person name="Tanoue T."/>
            <person name="Arita M."/>
            <person name="Bucci V."/>
            <person name="Atarashi K."/>
            <person name="Xavier R."/>
            <person name="Honda K."/>
        </authorList>
    </citation>
    <scope>NUCLEOTIDE SEQUENCE [LARGE SCALE GENOMIC DNA]</scope>
    <source>
        <strain evidence="12">k34-0107-D12</strain>
    </source>
</reference>
<evidence type="ECO:0000313" key="11">
    <source>
        <dbReference type="EMBL" id="GAA6500557.1"/>
    </source>
</evidence>
<evidence type="ECO:0000313" key="12">
    <source>
        <dbReference type="Proteomes" id="UP001600941"/>
    </source>
</evidence>
<organism evidence="11 12">
    <name type="scientific">Blautia parvula</name>
    <dbReference type="NCBI Taxonomy" id="2877527"/>
    <lineage>
        <taxon>Bacteria</taxon>
        <taxon>Bacillati</taxon>
        <taxon>Bacillota</taxon>
        <taxon>Clostridia</taxon>
        <taxon>Lachnospirales</taxon>
        <taxon>Lachnospiraceae</taxon>
        <taxon>Blautia</taxon>
    </lineage>
</organism>
<keyword evidence="7 10" id="KW-0804">Transcription</keyword>
<evidence type="ECO:0000256" key="10">
    <source>
        <dbReference type="HAMAP-Rule" id="MF_00366"/>
    </source>
</evidence>
<dbReference type="SMART" id="SM01409">
    <property type="entry name" value="RNA_pol_Rpb6"/>
    <property type="match status" value="1"/>
</dbReference>
<evidence type="ECO:0000256" key="4">
    <source>
        <dbReference type="ARBA" id="ARBA00022478"/>
    </source>
</evidence>
<comment type="function">
    <text evidence="10">Promotes RNA polymerase assembly. Latches the N- and C-terminal regions of the beta' subunit thereby facilitating its interaction with the beta and alpha subunits.</text>
</comment>
<evidence type="ECO:0000256" key="1">
    <source>
        <dbReference type="ARBA" id="ARBA00006711"/>
    </source>
</evidence>
<dbReference type="RefSeq" id="WP_033140324.1">
    <property type="nucleotide sequence ID" value="NZ_AP031413.1"/>
</dbReference>
<dbReference type="InterPro" id="IPR036161">
    <property type="entry name" value="RPB6/omega-like_sf"/>
</dbReference>
<evidence type="ECO:0000256" key="9">
    <source>
        <dbReference type="ARBA" id="ARBA00048552"/>
    </source>
</evidence>
<dbReference type="SUPFAM" id="SSF63562">
    <property type="entry name" value="RPB6/omega subunit-like"/>
    <property type="match status" value="1"/>
</dbReference>
<accession>A0ABQ0BVZ7</accession>
<comment type="catalytic activity">
    <reaction evidence="9 10">
        <text>RNA(n) + a ribonucleoside 5'-triphosphate = RNA(n+1) + diphosphate</text>
        <dbReference type="Rhea" id="RHEA:21248"/>
        <dbReference type="Rhea" id="RHEA-COMP:14527"/>
        <dbReference type="Rhea" id="RHEA-COMP:17342"/>
        <dbReference type="ChEBI" id="CHEBI:33019"/>
        <dbReference type="ChEBI" id="CHEBI:61557"/>
        <dbReference type="ChEBI" id="CHEBI:140395"/>
        <dbReference type="EC" id="2.7.7.6"/>
    </reaction>
</comment>
<keyword evidence="12" id="KW-1185">Reference proteome</keyword>
<keyword evidence="5 10" id="KW-0808">Transferase</keyword>